<keyword evidence="3" id="KW-0731">Sigma factor</keyword>
<dbReference type="SUPFAM" id="SSF88659">
    <property type="entry name" value="Sigma3 and sigma4 domains of RNA polymerase sigma factors"/>
    <property type="match status" value="1"/>
</dbReference>
<accession>A0A9W6RUB2</accession>
<dbReference type="InterPro" id="IPR039425">
    <property type="entry name" value="RNA_pol_sigma-70-like"/>
</dbReference>
<dbReference type="InterPro" id="IPR013324">
    <property type="entry name" value="RNA_pol_sigma_r3/r4-like"/>
</dbReference>
<evidence type="ECO:0000313" key="8">
    <source>
        <dbReference type="EMBL" id="GLY81930.1"/>
    </source>
</evidence>
<dbReference type="SUPFAM" id="SSF88946">
    <property type="entry name" value="Sigma2 domain of RNA polymerase sigma factors"/>
    <property type="match status" value="1"/>
</dbReference>
<feature type="region of interest" description="Disordered" evidence="5">
    <location>
        <begin position="1"/>
        <end position="20"/>
    </location>
</feature>
<evidence type="ECO:0000313" key="9">
    <source>
        <dbReference type="Proteomes" id="UP001165135"/>
    </source>
</evidence>
<dbReference type="AlphaFoldDB" id="A0A9W6RUB2"/>
<dbReference type="Gene3D" id="1.10.10.10">
    <property type="entry name" value="Winged helix-like DNA-binding domain superfamily/Winged helix DNA-binding domain"/>
    <property type="match status" value="1"/>
</dbReference>
<dbReference type="PANTHER" id="PTHR43133:SF25">
    <property type="entry name" value="RNA POLYMERASE SIGMA FACTOR RFAY-RELATED"/>
    <property type="match status" value="1"/>
</dbReference>
<evidence type="ECO:0000256" key="1">
    <source>
        <dbReference type="ARBA" id="ARBA00010641"/>
    </source>
</evidence>
<dbReference type="Gene3D" id="1.10.1740.10">
    <property type="match status" value="1"/>
</dbReference>
<gene>
    <name evidence="8" type="primary">rpoE</name>
    <name evidence="8" type="ORF">Airi01_101970</name>
</gene>
<dbReference type="GO" id="GO:0003677">
    <property type="term" value="F:DNA binding"/>
    <property type="evidence" value="ECO:0007669"/>
    <property type="project" value="InterPro"/>
</dbReference>
<dbReference type="InterPro" id="IPR036388">
    <property type="entry name" value="WH-like_DNA-bd_sf"/>
</dbReference>
<evidence type="ECO:0000256" key="4">
    <source>
        <dbReference type="ARBA" id="ARBA00023163"/>
    </source>
</evidence>
<comment type="caution">
    <text evidence="8">The sequence shown here is derived from an EMBL/GenBank/DDBJ whole genome shotgun (WGS) entry which is preliminary data.</text>
</comment>
<proteinExistence type="inferred from homology"/>
<feature type="domain" description="RNA polymerase sigma-70 region 2" evidence="6">
    <location>
        <begin position="32"/>
        <end position="98"/>
    </location>
</feature>
<keyword evidence="4" id="KW-0804">Transcription</keyword>
<comment type="similarity">
    <text evidence="1">Belongs to the sigma-70 factor family. ECF subfamily.</text>
</comment>
<dbReference type="CDD" id="cd06171">
    <property type="entry name" value="Sigma70_r4"/>
    <property type="match status" value="1"/>
</dbReference>
<dbReference type="Proteomes" id="UP001165135">
    <property type="component" value="Unassembled WGS sequence"/>
</dbReference>
<dbReference type="RefSeq" id="WP_285637083.1">
    <property type="nucleotide sequence ID" value="NZ_BSTJ01000024.1"/>
</dbReference>
<evidence type="ECO:0000259" key="7">
    <source>
        <dbReference type="Pfam" id="PF08281"/>
    </source>
</evidence>
<dbReference type="Pfam" id="PF04542">
    <property type="entry name" value="Sigma70_r2"/>
    <property type="match status" value="1"/>
</dbReference>
<dbReference type="NCBIfam" id="TIGR02937">
    <property type="entry name" value="sigma70-ECF"/>
    <property type="match status" value="1"/>
</dbReference>
<dbReference type="EMBL" id="BSTJ01000024">
    <property type="protein sequence ID" value="GLY81930.1"/>
    <property type="molecule type" value="Genomic_DNA"/>
</dbReference>
<evidence type="ECO:0000256" key="5">
    <source>
        <dbReference type="SAM" id="MobiDB-lite"/>
    </source>
</evidence>
<protein>
    <submittedName>
        <fullName evidence="8">DNA-directed RNA polymerase sigma-70 factor</fullName>
    </submittedName>
</protein>
<dbReference type="PANTHER" id="PTHR43133">
    <property type="entry name" value="RNA POLYMERASE ECF-TYPE SIGMA FACTO"/>
    <property type="match status" value="1"/>
</dbReference>
<reference evidence="8" key="1">
    <citation type="submission" date="2023-03" db="EMBL/GenBank/DDBJ databases">
        <title>Actinoallomurus iriomotensis NBRC 103681.</title>
        <authorList>
            <person name="Ichikawa N."/>
            <person name="Sato H."/>
            <person name="Tonouchi N."/>
        </authorList>
    </citation>
    <scope>NUCLEOTIDE SEQUENCE</scope>
    <source>
        <strain evidence="8">NBRC 103681</strain>
    </source>
</reference>
<dbReference type="Pfam" id="PF08281">
    <property type="entry name" value="Sigma70_r4_2"/>
    <property type="match status" value="1"/>
</dbReference>
<dbReference type="GO" id="GO:0006352">
    <property type="term" value="P:DNA-templated transcription initiation"/>
    <property type="evidence" value="ECO:0007669"/>
    <property type="project" value="InterPro"/>
</dbReference>
<feature type="domain" description="RNA polymerase sigma factor 70 region 4 type 2" evidence="7">
    <location>
        <begin position="132"/>
        <end position="183"/>
    </location>
</feature>
<dbReference type="InterPro" id="IPR013249">
    <property type="entry name" value="RNA_pol_sigma70_r4_t2"/>
</dbReference>
<name>A0A9W6RUB2_9ACTN</name>
<dbReference type="GO" id="GO:0016987">
    <property type="term" value="F:sigma factor activity"/>
    <property type="evidence" value="ECO:0007669"/>
    <property type="project" value="UniProtKB-KW"/>
</dbReference>
<evidence type="ECO:0000256" key="2">
    <source>
        <dbReference type="ARBA" id="ARBA00023015"/>
    </source>
</evidence>
<evidence type="ECO:0000256" key="3">
    <source>
        <dbReference type="ARBA" id="ARBA00023082"/>
    </source>
</evidence>
<dbReference type="InterPro" id="IPR014284">
    <property type="entry name" value="RNA_pol_sigma-70_dom"/>
</dbReference>
<sequence length="200" mass="22203">MSAAEVASRPEQRSDAEVIAESQDEPEAFAALFDRHWATLHRYVVRRLGPDVAEDLVGDAFLVAFERRDRFDTGRADARPWLFGILTKLISRHRRSEAARYRMMERSSHETTAEEPADQVASTVSAVAVRPALARALAGLRAGDRDVLLLAGWADLSYEEISVALNIPVGTVRSRLHRARRKMRAALGDNNPLLVGEMAS</sequence>
<dbReference type="GO" id="GO:0000428">
    <property type="term" value="C:DNA-directed RNA polymerase complex"/>
    <property type="evidence" value="ECO:0007669"/>
    <property type="project" value="UniProtKB-KW"/>
</dbReference>
<dbReference type="InterPro" id="IPR013325">
    <property type="entry name" value="RNA_pol_sigma_r2"/>
</dbReference>
<organism evidence="8 9">
    <name type="scientific">Actinoallomurus iriomotensis</name>
    <dbReference type="NCBI Taxonomy" id="478107"/>
    <lineage>
        <taxon>Bacteria</taxon>
        <taxon>Bacillati</taxon>
        <taxon>Actinomycetota</taxon>
        <taxon>Actinomycetes</taxon>
        <taxon>Streptosporangiales</taxon>
        <taxon>Thermomonosporaceae</taxon>
        <taxon>Actinoallomurus</taxon>
    </lineage>
</organism>
<keyword evidence="8" id="KW-0240">DNA-directed RNA polymerase</keyword>
<keyword evidence="2" id="KW-0805">Transcription regulation</keyword>
<evidence type="ECO:0000259" key="6">
    <source>
        <dbReference type="Pfam" id="PF04542"/>
    </source>
</evidence>
<dbReference type="InterPro" id="IPR007627">
    <property type="entry name" value="RNA_pol_sigma70_r2"/>
</dbReference>